<keyword evidence="2" id="KW-1185">Reference proteome</keyword>
<reference evidence="1 2" key="2">
    <citation type="journal article" date="2011" name="Stand. Genomic Sci.">
        <title>Complete genome sequence of Tsukamurella paurometabola type strain (no. 33).</title>
        <authorList>
            <person name="Munk A.C."/>
            <person name="Lapidus A."/>
            <person name="Lucas S."/>
            <person name="Nolan M."/>
            <person name="Tice H."/>
            <person name="Cheng J.F."/>
            <person name="Del Rio T.G."/>
            <person name="Goodwin L."/>
            <person name="Pitluck S."/>
            <person name="Liolios K."/>
            <person name="Huntemann M."/>
            <person name="Ivanova N."/>
            <person name="Mavromatis K."/>
            <person name="Mikhailova N."/>
            <person name="Pati A."/>
            <person name="Chen A."/>
            <person name="Palaniappan K."/>
            <person name="Tapia R."/>
            <person name="Han C."/>
            <person name="Land M."/>
            <person name="Hauser L."/>
            <person name="Chang Y.J."/>
            <person name="Jeffries C.D."/>
            <person name="Brettin T."/>
            <person name="Yasawong M."/>
            <person name="Brambilla E.M."/>
            <person name="Rohde M."/>
            <person name="Sikorski J."/>
            <person name="Goker M."/>
            <person name="Detter J.C."/>
            <person name="Woyke T."/>
            <person name="Bristow J."/>
            <person name="Eisen J.A."/>
            <person name="Markowitz V."/>
            <person name="Hugenholtz P."/>
            <person name="Kyrpides N.C."/>
            <person name="Klenk H.P."/>
        </authorList>
    </citation>
    <scope>NUCLEOTIDE SEQUENCE [LARGE SCALE GENOMIC DNA]</scope>
    <source>
        <strain evidence="2">ATCC 8368 / DSM 20162 / CCUG 35730 / CIP 100753 / JCM 10117 / KCTC 9821 / NBRC 16120 / NCIMB 702349 / NCTC 13040</strain>
    </source>
</reference>
<dbReference type="STRING" id="521096.Tpau_2547"/>
<dbReference type="EMBL" id="CP001966">
    <property type="protein sequence ID" value="ADG79150.1"/>
    <property type="molecule type" value="Genomic_DNA"/>
</dbReference>
<proteinExistence type="predicted"/>
<dbReference type="Proteomes" id="UP000001213">
    <property type="component" value="Chromosome"/>
</dbReference>
<gene>
    <name evidence="1" type="ordered locus">Tpau_2547</name>
</gene>
<accession>D5URU5</accession>
<evidence type="ECO:0000313" key="1">
    <source>
        <dbReference type="EMBL" id="ADG79150.1"/>
    </source>
</evidence>
<dbReference type="InterPro" id="IPR053847">
    <property type="entry name" value="DUF6928"/>
</dbReference>
<protein>
    <submittedName>
        <fullName evidence="1">Uncharacterized protein</fullName>
    </submittedName>
</protein>
<name>D5URU5_TSUPD</name>
<evidence type="ECO:0000313" key="2">
    <source>
        <dbReference type="Proteomes" id="UP000001213"/>
    </source>
</evidence>
<dbReference type="HOGENOM" id="CLU_1447063_0_0_11"/>
<organism evidence="1 2">
    <name type="scientific">Tsukamurella paurometabola (strain ATCC 8368 / DSM 20162 / CCUG 35730 / CIP 100753 / JCM 10117 / KCTC 9821 / NBRC 16120 / NCIMB 702349 / NCTC 13040)</name>
    <name type="common">Corynebacterium paurometabolum</name>
    <dbReference type="NCBI Taxonomy" id="521096"/>
    <lineage>
        <taxon>Bacteria</taxon>
        <taxon>Bacillati</taxon>
        <taxon>Actinomycetota</taxon>
        <taxon>Actinomycetes</taxon>
        <taxon>Mycobacteriales</taxon>
        <taxon>Tsukamurellaceae</taxon>
        <taxon>Tsukamurella</taxon>
    </lineage>
</organism>
<dbReference type="KEGG" id="tpr:Tpau_2547"/>
<dbReference type="Pfam" id="PF21997">
    <property type="entry name" value="DUF6928"/>
    <property type="match status" value="1"/>
</dbReference>
<reference evidence="2" key="1">
    <citation type="submission" date="2010-03" db="EMBL/GenBank/DDBJ databases">
        <title>The complete chromosome of Tsukamurella paurometabola DSM 20162.</title>
        <authorList>
            <consortium name="US DOE Joint Genome Institute (JGI-PGF)"/>
            <person name="Lucas S."/>
            <person name="Copeland A."/>
            <person name="Lapidus A."/>
            <person name="Glavina del Rio T."/>
            <person name="Dalin E."/>
            <person name="Tice H."/>
            <person name="Bruce D."/>
            <person name="Goodwin L."/>
            <person name="Pitluck S."/>
            <person name="Kyrpides N."/>
            <person name="Mavromatis K."/>
            <person name="Ivanova N."/>
            <person name="Mikhailova N."/>
            <person name="Munk A.C."/>
            <person name="Brettin T."/>
            <person name="Detter J.C."/>
            <person name="Tapia R."/>
            <person name="Han C."/>
            <person name="Larimer F."/>
            <person name="Land M."/>
            <person name="Hauser L."/>
            <person name="Markowitz V."/>
            <person name="Cheng J.-F."/>
            <person name="Hugenholtz P."/>
            <person name="Woyke T."/>
            <person name="Wu D."/>
            <person name="Jando M."/>
            <person name="Brambilla E."/>
            <person name="Klenk H.-P."/>
            <person name="Eisen J.A."/>
        </authorList>
    </citation>
    <scope>NUCLEOTIDE SEQUENCE [LARGE SCALE GENOMIC DNA]</scope>
    <source>
        <strain evidence="2">ATCC 8368 / DSM 20162 / CCUG 35730 / CIP 100753 / JCM 10117 / KCTC 9821 / NBRC 16120 / NCIMB 702349 / NCTC 13040</strain>
    </source>
</reference>
<sequence>MFVVASSGDPSSRLRDLPAIDVAASNSLATAILGTRTWGRKRRAYRTGNLAEDANPHDETGIGVFGELVIVSGDETASWIEQDVPAWGGALLEAGDVDAFVLHSVVTMGGFAFWRNSTPIRAFAGAEGEAIIDQGSRLPFERDLDVAEHGYEWIAENALLDRLGFSYEGPPSTDGFDPATVPLLMYR</sequence>
<dbReference type="AlphaFoldDB" id="D5URU5"/>